<gene>
    <name evidence="3" type="ORF">SAMN05192542_11786</name>
</gene>
<feature type="domain" description="Bacteriophage N4 adsorption protein A C-terminal" evidence="2">
    <location>
        <begin position="744"/>
        <end position="912"/>
    </location>
</feature>
<keyword evidence="4" id="KW-1185">Reference proteome</keyword>
<dbReference type="InterPro" id="IPR025137">
    <property type="entry name" value="NfrA_C"/>
</dbReference>
<dbReference type="InterPro" id="IPR011990">
    <property type="entry name" value="TPR-like_helical_dom_sf"/>
</dbReference>
<sequence length="917" mass="96804">MTAPPVGSLAGGDGAGGVAGVDRRDSAWACEGDDADRAIDAGAGFRAGQSGDELDARGVGYPHDTHDTHGGRVRVVVRDPSSNRLPMRRSLALAALCASLGLHAQFAEAAPAAGTLPLPLTGAAYRVAQQGYDAYARHDYAAAERYAREAIRQRPDLASLRLLLANAQAAQRRWGDASRTLADAQRDVGPDASLVARRRQIDAQIAAATAAPRASPSRGGATPSTKPGAGSPDNLTGEAYVLAQRAYAAYASRDYAGAERDANAAIALRPDVLRLQLLAIDAASAAGRPDDAWQAALDATKRFGDHDELRRRRAFVGEELAPKSAAAAQKARDAGDFAQAAAHARDAIAYAPDRLGYRLQLFDALAASRDMRALEQAATDVIGAGVQPVLMPYVVRGYARAAQGRFDDAEADFSRALQAADASQRDQRVARAIVADVWTAAGEPQRALDALAPLKPAGDDTDALIASRRFDARERLAVAGQRENAPQPVDIAIAARPVFDCIVDAYGAACDVYAADPGFAARRKSILAAQRGDHAAAVAYAREAVAASPRSPERRIELVDALVAAGDMAGAKAQARAALDAGLLDGAPPLQAAYVAQRAGDDRRSLAYFAQADAAGELPPAATADAGYAAFHAHADAPAAGYFARAIDHGASPPDGVAPATLLQLEDLRNAHADVTRSWGFIASLNYRGAGLQPGVATGTAPGTYNSWQTGLEAYWRPFGSLGERMFEVYARAYQDFGAGGTAPSGISTALGAIGARAKPFETVNAIVAFERLIPIGSHAPSDWLARLAYSGGFGTERRLDVPSWWTVQDYAEVGHYVSNGWNYGTAYFEAGRTYRLDRISPKLTVFPYGVIGADYDSSIDHSIPVGIGIGVSSRYWFRDSFYDSPRSYIDVSVQYRWRITGDGRGGGVFFGTVLSY</sequence>
<feature type="region of interest" description="Disordered" evidence="1">
    <location>
        <begin position="206"/>
        <end position="235"/>
    </location>
</feature>
<dbReference type="Proteomes" id="UP000199120">
    <property type="component" value="Unassembled WGS sequence"/>
</dbReference>
<organism evidence="3 4">
    <name type="scientific">Paraburkholderia caballeronis</name>
    <dbReference type="NCBI Taxonomy" id="416943"/>
    <lineage>
        <taxon>Bacteria</taxon>
        <taxon>Pseudomonadati</taxon>
        <taxon>Pseudomonadota</taxon>
        <taxon>Betaproteobacteria</taxon>
        <taxon>Burkholderiales</taxon>
        <taxon>Burkholderiaceae</taxon>
        <taxon>Paraburkholderia</taxon>
    </lineage>
</organism>
<evidence type="ECO:0000313" key="3">
    <source>
        <dbReference type="EMBL" id="SEL90795.1"/>
    </source>
</evidence>
<dbReference type="Pfam" id="PF13283">
    <property type="entry name" value="NfrA_C"/>
    <property type="match status" value="1"/>
</dbReference>
<dbReference type="EMBL" id="FOAJ01000017">
    <property type="protein sequence ID" value="SEL90795.1"/>
    <property type="molecule type" value="Genomic_DNA"/>
</dbReference>
<dbReference type="AlphaFoldDB" id="A0A1H7U1Z2"/>
<reference evidence="4" key="1">
    <citation type="submission" date="2016-10" db="EMBL/GenBank/DDBJ databases">
        <authorList>
            <person name="Varghese N."/>
            <person name="Submissions S."/>
        </authorList>
    </citation>
    <scope>NUCLEOTIDE SEQUENCE [LARGE SCALE GENOMIC DNA]</scope>
    <source>
        <strain evidence="4">LMG 26416</strain>
    </source>
</reference>
<evidence type="ECO:0000256" key="1">
    <source>
        <dbReference type="SAM" id="MobiDB-lite"/>
    </source>
</evidence>
<dbReference type="InterPro" id="IPR019734">
    <property type="entry name" value="TPR_rpt"/>
</dbReference>
<dbReference type="STRING" id="416943.SAMN05445871_2364"/>
<name>A0A1H7U1Z2_9BURK</name>
<protein>
    <submittedName>
        <fullName evidence="3">Bacteriophage N adsorption protein A C-term</fullName>
    </submittedName>
</protein>
<evidence type="ECO:0000259" key="2">
    <source>
        <dbReference type="Pfam" id="PF13283"/>
    </source>
</evidence>
<dbReference type="SUPFAM" id="SSF48452">
    <property type="entry name" value="TPR-like"/>
    <property type="match status" value="2"/>
</dbReference>
<feature type="compositionally biased region" description="Low complexity" evidence="1">
    <location>
        <begin position="206"/>
        <end position="218"/>
    </location>
</feature>
<dbReference type="SMART" id="SM00028">
    <property type="entry name" value="TPR"/>
    <property type="match status" value="4"/>
</dbReference>
<evidence type="ECO:0000313" key="4">
    <source>
        <dbReference type="Proteomes" id="UP000199120"/>
    </source>
</evidence>
<accession>A0A1H7U1Z2</accession>
<dbReference type="Gene3D" id="1.25.40.10">
    <property type="entry name" value="Tetratricopeptide repeat domain"/>
    <property type="match status" value="2"/>
</dbReference>
<proteinExistence type="predicted"/>